<dbReference type="AlphaFoldDB" id="A0A931H047"/>
<evidence type="ECO:0008006" key="5">
    <source>
        <dbReference type="Google" id="ProtNLM"/>
    </source>
</evidence>
<dbReference type="RefSeq" id="WP_196992643.1">
    <property type="nucleotide sequence ID" value="NZ_JADWYR010000003.1"/>
</dbReference>
<gene>
    <name evidence="3" type="ORF">I5907_20075</name>
</gene>
<evidence type="ECO:0000313" key="4">
    <source>
        <dbReference type="Proteomes" id="UP000628448"/>
    </source>
</evidence>
<dbReference type="Proteomes" id="UP000628448">
    <property type="component" value="Unassembled WGS sequence"/>
</dbReference>
<evidence type="ECO:0000256" key="1">
    <source>
        <dbReference type="SAM" id="Coils"/>
    </source>
</evidence>
<feature type="chain" id="PRO_5037303920" description="Peptidase S74 domain-containing protein" evidence="2">
    <location>
        <begin position="21"/>
        <end position="429"/>
    </location>
</feature>
<feature type="coiled-coil region" evidence="1">
    <location>
        <begin position="389"/>
        <end position="426"/>
    </location>
</feature>
<reference evidence="3" key="1">
    <citation type="submission" date="2020-11" db="EMBL/GenBank/DDBJ databases">
        <title>Bacterial whole genome sequence for Panacibacter sp. DH6.</title>
        <authorList>
            <person name="Le V."/>
            <person name="Ko S."/>
            <person name="Ahn C.-Y."/>
            <person name="Oh H.-M."/>
        </authorList>
    </citation>
    <scope>NUCLEOTIDE SEQUENCE</scope>
    <source>
        <strain evidence="3">DH6</strain>
    </source>
</reference>
<accession>A0A931H047</accession>
<dbReference type="EMBL" id="JADWYR010000003">
    <property type="protein sequence ID" value="MBG9378544.1"/>
    <property type="molecule type" value="Genomic_DNA"/>
</dbReference>
<keyword evidence="1" id="KW-0175">Coiled coil</keyword>
<name>A0A931H047_9BACT</name>
<keyword evidence="4" id="KW-1185">Reference proteome</keyword>
<sequence length="429" mass="44995">MRKITFLLITSFVLTGTINAQNRFPASGRAGINTLSPASSLQVVGGARIGTTVNYLNVDSATGNLSFAGTAGYRVANNQFAFVSAGAPAAGLFFNAAALRYEFRSTAGISNLNIGADANGRIGIGTGTPAEKTTVVDGGNTNQYSGIVGVYANNLTQGIGIGYQGIKAIGSNNDQDLSLNAKNLGNITMQVSGASGNVGIGTLTPGSKLTVAGTASISGNAIFSSRVGIGIAPNAPLQLSNEVANRKIVLYQGPSNDHQFYGFGVNNLTLRYQVDTTAADHVFFAGASSSTSAELFRIKGNGNVTVGAVAPATGYKLTIGGKVICTEVKVQLQPFPDYVFDKKYQLPTLAALQEHINEFHRLPGMPAAAEIESNGMEVGKMQGKIVEKVEEATLYILQLYKENEQLKEQVKQLAEKMAAIQQALNNVKQ</sequence>
<protein>
    <recommendedName>
        <fullName evidence="5">Peptidase S74 domain-containing protein</fullName>
    </recommendedName>
</protein>
<evidence type="ECO:0000256" key="2">
    <source>
        <dbReference type="SAM" id="SignalP"/>
    </source>
</evidence>
<organism evidence="3 4">
    <name type="scientific">Panacibacter microcysteis</name>
    <dbReference type="NCBI Taxonomy" id="2793269"/>
    <lineage>
        <taxon>Bacteria</taxon>
        <taxon>Pseudomonadati</taxon>
        <taxon>Bacteroidota</taxon>
        <taxon>Chitinophagia</taxon>
        <taxon>Chitinophagales</taxon>
        <taxon>Chitinophagaceae</taxon>
        <taxon>Panacibacter</taxon>
    </lineage>
</organism>
<feature type="signal peptide" evidence="2">
    <location>
        <begin position="1"/>
        <end position="20"/>
    </location>
</feature>
<keyword evidence="2" id="KW-0732">Signal</keyword>
<evidence type="ECO:0000313" key="3">
    <source>
        <dbReference type="EMBL" id="MBG9378544.1"/>
    </source>
</evidence>
<comment type="caution">
    <text evidence="3">The sequence shown here is derived from an EMBL/GenBank/DDBJ whole genome shotgun (WGS) entry which is preliminary data.</text>
</comment>
<proteinExistence type="predicted"/>